<accession>A0AAV4SDV6</accession>
<name>A0AAV4SDV6_CAEEX</name>
<dbReference type="EMBL" id="BPLR01009332">
    <property type="protein sequence ID" value="GIY31134.1"/>
    <property type="molecule type" value="Genomic_DNA"/>
</dbReference>
<reference evidence="1 2" key="1">
    <citation type="submission" date="2021-06" db="EMBL/GenBank/DDBJ databases">
        <title>Caerostris extrusa draft genome.</title>
        <authorList>
            <person name="Kono N."/>
            <person name="Arakawa K."/>
        </authorList>
    </citation>
    <scope>NUCLEOTIDE SEQUENCE [LARGE SCALE GENOMIC DNA]</scope>
</reference>
<keyword evidence="2" id="KW-1185">Reference proteome</keyword>
<evidence type="ECO:0000313" key="2">
    <source>
        <dbReference type="Proteomes" id="UP001054945"/>
    </source>
</evidence>
<gene>
    <name evidence="1" type="ORF">CEXT_359781</name>
</gene>
<dbReference type="Proteomes" id="UP001054945">
    <property type="component" value="Unassembled WGS sequence"/>
</dbReference>
<protein>
    <submittedName>
        <fullName evidence="1">Uncharacterized protein</fullName>
    </submittedName>
</protein>
<comment type="caution">
    <text evidence="1">The sequence shown here is derived from an EMBL/GenBank/DDBJ whole genome shotgun (WGS) entry which is preliminary data.</text>
</comment>
<sequence length="67" mass="7383">MSTEPEVRISTSSEASVAIDTPRLVPVNESFLPWKKRCVTCNQILLTGKRSKDLGRKISFYLNAAAG</sequence>
<organism evidence="1 2">
    <name type="scientific">Caerostris extrusa</name>
    <name type="common">Bark spider</name>
    <name type="synonym">Caerostris bankana</name>
    <dbReference type="NCBI Taxonomy" id="172846"/>
    <lineage>
        <taxon>Eukaryota</taxon>
        <taxon>Metazoa</taxon>
        <taxon>Ecdysozoa</taxon>
        <taxon>Arthropoda</taxon>
        <taxon>Chelicerata</taxon>
        <taxon>Arachnida</taxon>
        <taxon>Araneae</taxon>
        <taxon>Araneomorphae</taxon>
        <taxon>Entelegynae</taxon>
        <taxon>Araneoidea</taxon>
        <taxon>Araneidae</taxon>
        <taxon>Caerostris</taxon>
    </lineage>
</organism>
<dbReference type="AlphaFoldDB" id="A0AAV4SDV6"/>
<proteinExistence type="predicted"/>
<evidence type="ECO:0000313" key="1">
    <source>
        <dbReference type="EMBL" id="GIY31134.1"/>
    </source>
</evidence>